<organism evidence="1 2">
    <name type="scientific">Trifolium subterraneum</name>
    <name type="common">Subterranean clover</name>
    <dbReference type="NCBI Taxonomy" id="3900"/>
    <lineage>
        <taxon>Eukaryota</taxon>
        <taxon>Viridiplantae</taxon>
        <taxon>Streptophyta</taxon>
        <taxon>Embryophyta</taxon>
        <taxon>Tracheophyta</taxon>
        <taxon>Spermatophyta</taxon>
        <taxon>Magnoliopsida</taxon>
        <taxon>eudicotyledons</taxon>
        <taxon>Gunneridae</taxon>
        <taxon>Pentapetalae</taxon>
        <taxon>rosids</taxon>
        <taxon>fabids</taxon>
        <taxon>Fabales</taxon>
        <taxon>Fabaceae</taxon>
        <taxon>Papilionoideae</taxon>
        <taxon>50 kb inversion clade</taxon>
        <taxon>NPAAA clade</taxon>
        <taxon>Hologalegina</taxon>
        <taxon>IRL clade</taxon>
        <taxon>Trifolieae</taxon>
        <taxon>Trifolium</taxon>
    </lineage>
</organism>
<dbReference type="GO" id="GO:0005643">
    <property type="term" value="C:nuclear pore"/>
    <property type="evidence" value="ECO:0007669"/>
    <property type="project" value="InterPro"/>
</dbReference>
<keyword evidence="2" id="KW-1185">Reference proteome</keyword>
<dbReference type="EMBL" id="DF973981">
    <property type="protein sequence ID" value="GAU43567.1"/>
    <property type="molecule type" value="Genomic_DNA"/>
</dbReference>
<evidence type="ECO:0000313" key="2">
    <source>
        <dbReference type="Proteomes" id="UP000242715"/>
    </source>
</evidence>
<dbReference type="PANTHER" id="PTHR31344:SF13">
    <property type="entry name" value="EEIG1_EHBP1 PROTEIN AMINO-TERMINAL DOMAIN PROTEIN"/>
    <property type="match status" value="1"/>
</dbReference>
<dbReference type="PANTHER" id="PTHR31344">
    <property type="entry name" value="NUCLEAR PORE COMPLEX PROTEIN NUP205"/>
    <property type="match status" value="1"/>
</dbReference>
<protein>
    <submittedName>
        <fullName evidence="1">Uncharacterized protein</fullName>
    </submittedName>
</protein>
<dbReference type="AlphaFoldDB" id="A0A2Z6PGT3"/>
<gene>
    <name evidence="1" type="ORF">TSUD_240530</name>
</gene>
<evidence type="ECO:0000313" key="1">
    <source>
        <dbReference type="EMBL" id="GAU43567.1"/>
    </source>
</evidence>
<proteinExistence type="predicted"/>
<reference evidence="2" key="1">
    <citation type="journal article" date="2017" name="Front. Plant Sci.">
        <title>Climate Clever Clovers: New Paradigm to Reduce the Environmental Footprint of Ruminants by Breeding Low Methanogenic Forages Utilizing Haplotype Variation.</title>
        <authorList>
            <person name="Kaur P."/>
            <person name="Appels R."/>
            <person name="Bayer P.E."/>
            <person name="Keeble-Gagnere G."/>
            <person name="Wang J."/>
            <person name="Hirakawa H."/>
            <person name="Shirasawa K."/>
            <person name="Vercoe P."/>
            <person name="Stefanova K."/>
            <person name="Durmic Z."/>
            <person name="Nichols P."/>
            <person name="Revell C."/>
            <person name="Isobe S.N."/>
            <person name="Edwards D."/>
            <person name="Erskine W."/>
        </authorList>
    </citation>
    <scope>NUCLEOTIDE SEQUENCE [LARGE SCALE GENOMIC DNA]</scope>
    <source>
        <strain evidence="2">cv. Daliak</strain>
    </source>
</reference>
<feature type="non-terminal residue" evidence="1">
    <location>
        <position position="1"/>
    </location>
</feature>
<dbReference type="Proteomes" id="UP000242715">
    <property type="component" value="Unassembled WGS sequence"/>
</dbReference>
<sequence>VVNNFVPDEFSPGPVPNAVYEALNNEDIEDDEGCITSFPCTAGSTFYAPPPASSVVSMLKEVGTPLLRSDTPLSALGMDNNNKKKHAVVKGGTKVLRYELLRDVWKSSGE</sequence>
<dbReference type="OrthoDB" id="20172at2759"/>
<dbReference type="InterPro" id="IPR021827">
    <property type="entry name" value="Nup186/Nup192/Nup205"/>
</dbReference>
<accession>A0A2Z6PGT3</accession>
<name>A0A2Z6PGT3_TRISU</name>